<dbReference type="EMBL" id="EU954043">
    <property type="protein sequence ID" value="ACG26161.1"/>
    <property type="molecule type" value="mRNA"/>
</dbReference>
<feature type="compositionally biased region" description="Polar residues" evidence="1">
    <location>
        <begin position="76"/>
        <end position="90"/>
    </location>
</feature>
<evidence type="ECO:0000256" key="1">
    <source>
        <dbReference type="SAM" id="MobiDB-lite"/>
    </source>
</evidence>
<proteinExistence type="evidence at transcript level"/>
<reference evidence="2" key="1">
    <citation type="journal article" date="2009" name="Plant Mol. Biol.">
        <title>Insights into corn genes derived from large-scale cDNA sequencing.</title>
        <authorList>
            <person name="Alexandrov N.N."/>
            <person name="Brover V.V."/>
            <person name="Freidin S."/>
            <person name="Troukhan M.E."/>
            <person name="Tatarinova T.V."/>
            <person name="Zhang H."/>
            <person name="Swaller T.J."/>
            <person name="Lu Y.P."/>
            <person name="Bouck J."/>
            <person name="Flavell R.B."/>
            <person name="Feldmann K.A."/>
        </authorList>
    </citation>
    <scope>NUCLEOTIDE SEQUENCE</scope>
</reference>
<organism evidence="2">
    <name type="scientific">Zea mays</name>
    <name type="common">Maize</name>
    <dbReference type="NCBI Taxonomy" id="4577"/>
    <lineage>
        <taxon>Eukaryota</taxon>
        <taxon>Viridiplantae</taxon>
        <taxon>Streptophyta</taxon>
        <taxon>Embryophyta</taxon>
        <taxon>Tracheophyta</taxon>
        <taxon>Spermatophyta</taxon>
        <taxon>Magnoliopsida</taxon>
        <taxon>Liliopsida</taxon>
        <taxon>Poales</taxon>
        <taxon>Poaceae</taxon>
        <taxon>PACMAD clade</taxon>
        <taxon>Panicoideae</taxon>
        <taxon>Andropogonodae</taxon>
        <taxon>Andropogoneae</taxon>
        <taxon>Tripsacinae</taxon>
        <taxon>Zea</taxon>
    </lineage>
</organism>
<feature type="region of interest" description="Disordered" evidence="1">
    <location>
        <begin position="68"/>
        <end position="90"/>
    </location>
</feature>
<dbReference type="AlphaFoldDB" id="B6SMS8"/>
<protein>
    <submittedName>
        <fullName evidence="2">Uncharacterized protein</fullName>
    </submittedName>
</protein>
<evidence type="ECO:0000313" key="2">
    <source>
        <dbReference type="EMBL" id="ACG26161.1"/>
    </source>
</evidence>
<name>B6SMS8_MAIZE</name>
<accession>B6SMS8</accession>
<sequence length="90" mass="9966">MTIVQVMWCQPQDAVGGRSEEMMDLSSGCSPSEYPPSKHYLSVKIKDREMTIVQVMWCQPQDAVGGRSEEMMDLSSGCSPSEYTTPANTI</sequence>